<dbReference type="PANTHER" id="PTHR30204:SF69">
    <property type="entry name" value="MERR-FAMILY TRANSCRIPTIONAL REGULATOR"/>
    <property type="match status" value="1"/>
</dbReference>
<dbReference type="Proteomes" id="UP000665020">
    <property type="component" value="Chromosome"/>
</dbReference>
<feature type="domain" description="HTH merR-type" evidence="6">
    <location>
        <begin position="5"/>
        <end position="76"/>
    </location>
</feature>
<evidence type="ECO:0000256" key="1">
    <source>
        <dbReference type="ARBA" id="ARBA00022491"/>
    </source>
</evidence>
<keyword evidence="8" id="KW-1185">Reference proteome</keyword>
<dbReference type="SMART" id="SM00422">
    <property type="entry name" value="HTH_MERR"/>
    <property type="match status" value="1"/>
</dbReference>
<dbReference type="GO" id="GO:0003700">
    <property type="term" value="F:DNA-binding transcription factor activity"/>
    <property type="evidence" value="ECO:0007669"/>
    <property type="project" value="InterPro"/>
</dbReference>
<dbReference type="AlphaFoldDB" id="A0A8A7KF11"/>
<dbReference type="Pfam" id="PF13411">
    <property type="entry name" value="MerR_1"/>
    <property type="match status" value="1"/>
</dbReference>
<keyword evidence="1" id="KW-0678">Repressor</keyword>
<feature type="coiled-coil region" evidence="5">
    <location>
        <begin position="139"/>
        <end position="166"/>
    </location>
</feature>
<dbReference type="InterPro" id="IPR009061">
    <property type="entry name" value="DNA-bd_dom_put_sf"/>
</dbReference>
<dbReference type="PROSITE" id="PS50937">
    <property type="entry name" value="HTH_MERR_2"/>
    <property type="match status" value="1"/>
</dbReference>
<dbReference type="InterPro" id="IPR000551">
    <property type="entry name" value="MerR-type_HTH_dom"/>
</dbReference>
<evidence type="ECO:0000259" key="6">
    <source>
        <dbReference type="PROSITE" id="PS50937"/>
    </source>
</evidence>
<dbReference type="PANTHER" id="PTHR30204">
    <property type="entry name" value="REDOX-CYCLING DRUG-SENSING TRANSCRIPTIONAL ACTIVATOR SOXR"/>
    <property type="match status" value="1"/>
</dbReference>
<dbReference type="Gene3D" id="1.10.1660.10">
    <property type="match status" value="1"/>
</dbReference>
<protein>
    <submittedName>
        <fullName evidence="7">MerR family transcriptional regulator</fullName>
    </submittedName>
</protein>
<keyword evidence="3" id="KW-0238">DNA-binding</keyword>
<evidence type="ECO:0000313" key="8">
    <source>
        <dbReference type="Proteomes" id="UP000665020"/>
    </source>
</evidence>
<dbReference type="RefSeq" id="WP_230866716.1">
    <property type="nucleotide sequence ID" value="NZ_CP046640.1"/>
</dbReference>
<dbReference type="EMBL" id="CP046640">
    <property type="protein sequence ID" value="QTL98268.1"/>
    <property type="molecule type" value="Genomic_DNA"/>
</dbReference>
<proteinExistence type="predicted"/>
<dbReference type="InterPro" id="IPR047057">
    <property type="entry name" value="MerR_fam"/>
</dbReference>
<gene>
    <name evidence="7" type="ORF">GM661_09885</name>
</gene>
<organism evidence="7 8">
    <name type="scientific">Iocasia fonsfrigidae</name>
    <dbReference type="NCBI Taxonomy" id="2682810"/>
    <lineage>
        <taxon>Bacteria</taxon>
        <taxon>Bacillati</taxon>
        <taxon>Bacillota</taxon>
        <taxon>Clostridia</taxon>
        <taxon>Halanaerobiales</taxon>
        <taxon>Halanaerobiaceae</taxon>
        <taxon>Iocasia</taxon>
    </lineage>
</organism>
<dbReference type="SUPFAM" id="SSF46955">
    <property type="entry name" value="Putative DNA-binding domain"/>
    <property type="match status" value="1"/>
</dbReference>
<keyword evidence="4" id="KW-0804">Transcription</keyword>
<keyword evidence="2" id="KW-0805">Transcription regulation</keyword>
<sequence>MDKERYTTSEAASILNVAPSTLRYWESELENFLDIPRNDNGYRQYTENNIATLQKIRTYLYEQKYSIKQVREILNLEESKQDIAAALVGETDERLSSLVSVLLDRITDVEDGIKELKKGQNTLKQEYLQAVKLLNITSERRDRELIQEIRKRLDQKKEQHNSLLKRLLPWTKNND</sequence>
<evidence type="ECO:0000256" key="2">
    <source>
        <dbReference type="ARBA" id="ARBA00023015"/>
    </source>
</evidence>
<evidence type="ECO:0000256" key="5">
    <source>
        <dbReference type="SAM" id="Coils"/>
    </source>
</evidence>
<dbReference type="KEGG" id="ifn:GM661_09885"/>
<evidence type="ECO:0000313" key="7">
    <source>
        <dbReference type="EMBL" id="QTL98268.1"/>
    </source>
</evidence>
<evidence type="ECO:0000256" key="4">
    <source>
        <dbReference type="ARBA" id="ARBA00023163"/>
    </source>
</evidence>
<reference evidence="7" key="1">
    <citation type="submission" date="2019-12" db="EMBL/GenBank/DDBJ databases">
        <authorList>
            <person name="zhang j."/>
            <person name="sun C.M."/>
        </authorList>
    </citation>
    <scope>NUCLEOTIDE SEQUENCE</scope>
    <source>
        <strain evidence="7">NS-1</strain>
    </source>
</reference>
<accession>A0A8A7KF11</accession>
<evidence type="ECO:0000256" key="3">
    <source>
        <dbReference type="ARBA" id="ARBA00023125"/>
    </source>
</evidence>
<keyword evidence="5" id="KW-0175">Coiled coil</keyword>
<dbReference type="GO" id="GO:0003677">
    <property type="term" value="F:DNA binding"/>
    <property type="evidence" value="ECO:0007669"/>
    <property type="project" value="UniProtKB-KW"/>
</dbReference>
<name>A0A8A7KF11_9FIRM</name>